<proteinExistence type="predicted"/>
<protein>
    <submittedName>
        <fullName evidence="1">Uncharacterized protein</fullName>
    </submittedName>
</protein>
<dbReference type="Proteomes" id="UP000724874">
    <property type="component" value="Unassembled WGS sequence"/>
</dbReference>
<gene>
    <name evidence="1" type="ORF">CPB84DRAFT_1437541</name>
</gene>
<dbReference type="OrthoDB" id="2919059at2759"/>
<organism evidence="1 2">
    <name type="scientific">Gymnopilus junonius</name>
    <name type="common">Spectacular rustgill mushroom</name>
    <name type="synonym">Gymnopilus spectabilis subsp. junonius</name>
    <dbReference type="NCBI Taxonomy" id="109634"/>
    <lineage>
        <taxon>Eukaryota</taxon>
        <taxon>Fungi</taxon>
        <taxon>Dikarya</taxon>
        <taxon>Basidiomycota</taxon>
        <taxon>Agaricomycotina</taxon>
        <taxon>Agaricomycetes</taxon>
        <taxon>Agaricomycetidae</taxon>
        <taxon>Agaricales</taxon>
        <taxon>Agaricineae</taxon>
        <taxon>Hymenogastraceae</taxon>
        <taxon>Gymnopilus</taxon>
    </lineage>
</organism>
<name>A0A9P5TTI2_GYMJU</name>
<keyword evidence="2" id="KW-1185">Reference proteome</keyword>
<accession>A0A9P5TTI2</accession>
<dbReference type="EMBL" id="JADNYJ010000008">
    <property type="protein sequence ID" value="KAF8909699.1"/>
    <property type="molecule type" value="Genomic_DNA"/>
</dbReference>
<reference evidence="1" key="1">
    <citation type="submission" date="2020-11" db="EMBL/GenBank/DDBJ databases">
        <authorList>
            <consortium name="DOE Joint Genome Institute"/>
            <person name="Ahrendt S."/>
            <person name="Riley R."/>
            <person name="Andreopoulos W."/>
            <person name="LaButti K."/>
            <person name="Pangilinan J."/>
            <person name="Ruiz-duenas F.J."/>
            <person name="Barrasa J.M."/>
            <person name="Sanchez-Garcia M."/>
            <person name="Camarero S."/>
            <person name="Miyauchi S."/>
            <person name="Serrano A."/>
            <person name="Linde D."/>
            <person name="Babiker R."/>
            <person name="Drula E."/>
            <person name="Ayuso-Fernandez I."/>
            <person name="Pacheco R."/>
            <person name="Padilla G."/>
            <person name="Ferreira P."/>
            <person name="Barriuso J."/>
            <person name="Kellner H."/>
            <person name="Castanera R."/>
            <person name="Alfaro M."/>
            <person name="Ramirez L."/>
            <person name="Pisabarro A.G."/>
            <person name="Kuo A."/>
            <person name="Tritt A."/>
            <person name="Lipzen A."/>
            <person name="He G."/>
            <person name="Yan M."/>
            <person name="Ng V."/>
            <person name="Cullen D."/>
            <person name="Martin F."/>
            <person name="Rosso M.-N."/>
            <person name="Henrissat B."/>
            <person name="Hibbett D."/>
            <person name="Martinez A.T."/>
            <person name="Grigoriev I.V."/>
        </authorList>
    </citation>
    <scope>NUCLEOTIDE SEQUENCE</scope>
    <source>
        <strain evidence="1">AH 44721</strain>
    </source>
</reference>
<comment type="caution">
    <text evidence="1">The sequence shown here is derived from an EMBL/GenBank/DDBJ whole genome shotgun (WGS) entry which is preliminary data.</text>
</comment>
<evidence type="ECO:0000313" key="2">
    <source>
        <dbReference type="Proteomes" id="UP000724874"/>
    </source>
</evidence>
<sequence>MCGRANLMICSVFRIKGLEEKETDSRHIEVKTSVVQSAADVEAKRSTSAQVNGNIASAPSTLDSLEEIEAPFDGHIVPGRGGRTNCFVPVICVADEDNILSLVSSAVYQRLSLGISIPTIGIVLSSETDGGPVTSARVVLGWIADFEREFNLCVNYASPLPPVHLAFAGSRRRDLSVGIFNLQITTDALQCAQFISGLQDQFSVLLECVRHVLQIQSEKFVGDWTTISSIIHCRIHTLICQGHERMG</sequence>
<dbReference type="AlphaFoldDB" id="A0A9P5TTI2"/>
<evidence type="ECO:0000313" key="1">
    <source>
        <dbReference type="EMBL" id="KAF8909699.1"/>
    </source>
</evidence>